<dbReference type="OrthoDB" id="3173919at2"/>
<proteinExistence type="predicted"/>
<dbReference type="EMBL" id="CP032382">
    <property type="protein sequence ID" value="AYB32377.1"/>
    <property type="molecule type" value="Genomic_DNA"/>
</dbReference>
<gene>
    <name evidence="2" type="ORF">D4L85_18170</name>
</gene>
<dbReference type="AlphaFoldDB" id="A0A385SQ47"/>
<dbReference type="Pfam" id="PF13630">
    <property type="entry name" value="SdpI"/>
    <property type="match status" value="1"/>
</dbReference>
<name>A0A385SQ47_9BACT</name>
<dbReference type="KEGG" id="chk:D4L85_18170"/>
<feature type="transmembrane region" description="Helical" evidence="1">
    <location>
        <begin position="6"/>
        <end position="23"/>
    </location>
</feature>
<organism evidence="2 3">
    <name type="scientific">Chryseolinea soli</name>
    <dbReference type="NCBI Taxonomy" id="2321403"/>
    <lineage>
        <taxon>Bacteria</taxon>
        <taxon>Pseudomonadati</taxon>
        <taxon>Bacteroidota</taxon>
        <taxon>Cytophagia</taxon>
        <taxon>Cytophagales</taxon>
        <taxon>Fulvivirgaceae</taxon>
        <taxon>Chryseolinea</taxon>
    </lineage>
</organism>
<evidence type="ECO:0000313" key="2">
    <source>
        <dbReference type="EMBL" id="AYB32377.1"/>
    </source>
</evidence>
<reference evidence="3" key="1">
    <citation type="submission" date="2018-09" db="EMBL/GenBank/DDBJ databases">
        <title>Chryseolinea sp. KIS68-18 isolated from soil.</title>
        <authorList>
            <person name="Weon H.-Y."/>
            <person name="Kwon S.-W."/>
            <person name="Lee S.A."/>
        </authorList>
    </citation>
    <scope>NUCLEOTIDE SEQUENCE [LARGE SCALE GENOMIC DNA]</scope>
    <source>
        <strain evidence="3">KIS68-18</strain>
    </source>
</reference>
<keyword evidence="1" id="KW-0812">Transmembrane</keyword>
<keyword evidence="3" id="KW-1185">Reference proteome</keyword>
<keyword evidence="1" id="KW-0472">Membrane</keyword>
<feature type="transmembrane region" description="Helical" evidence="1">
    <location>
        <begin position="53"/>
        <end position="71"/>
    </location>
</feature>
<keyword evidence="1" id="KW-1133">Transmembrane helix</keyword>
<protein>
    <submittedName>
        <fullName evidence="2">SdpI family protein</fullName>
    </submittedName>
</protein>
<evidence type="ECO:0000256" key="1">
    <source>
        <dbReference type="SAM" id="Phobius"/>
    </source>
</evidence>
<dbReference type="RefSeq" id="WP_119755630.1">
    <property type="nucleotide sequence ID" value="NZ_CP032382.1"/>
</dbReference>
<accession>A0A385SQ47</accession>
<feature type="transmembrane region" description="Helical" evidence="1">
    <location>
        <begin position="77"/>
        <end position="98"/>
    </location>
</feature>
<dbReference type="InterPro" id="IPR025962">
    <property type="entry name" value="SdpI/YhfL"/>
</dbReference>
<evidence type="ECO:0000313" key="3">
    <source>
        <dbReference type="Proteomes" id="UP000266183"/>
    </source>
</evidence>
<dbReference type="Proteomes" id="UP000266183">
    <property type="component" value="Chromosome"/>
</dbReference>
<sequence>MGSYLVAGLAILVVGLIVKYTNVRRNYWLGYRTPRSMKSPAHWAFTNQRTARYAIAIGILSDLIGIVFWYYKVDSIYLVLFTLMLLLAAIIEVEVALYKFDKQGRKE</sequence>